<name>A0A1X1T8H7_9MYCO</name>
<dbReference type="Pfam" id="PF05726">
    <property type="entry name" value="Pirin_C"/>
    <property type="match status" value="1"/>
</dbReference>
<accession>A0A1X1T8H7</accession>
<sequence>MPGGVERHDQLSAMINSADAAAARGEPSGTDWHPHRGFELVGSGGNFHGIQLWVNLPGIRSSSEPVVHYAPFVMNSKSSVIQAVEDFQAGKFGNIPPDALMPPTTGR</sequence>
<feature type="domain" description="Pirin C-terminal" evidence="1">
    <location>
        <begin position="63"/>
        <end position="93"/>
    </location>
</feature>
<dbReference type="SUPFAM" id="SSF51182">
    <property type="entry name" value="RmlC-like cupins"/>
    <property type="match status" value="2"/>
</dbReference>
<dbReference type="EMBL" id="LQOS01000028">
    <property type="protein sequence ID" value="ORV40862.1"/>
    <property type="molecule type" value="Genomic_DNA"/>
</dbReference>
<dbReference type="STRING" id="126673.AWC01_10345"/>
<comment type="caution">
    <text evidence="2">The sequence shown here is derived from an EMBL/GenBank/DDBJ whole genome shotgun (WGS) entry which is preliminary data.</text>
</comment>
<gene>
    <name evidence="2" type="ORF">AWC01_10345</name>
</gene>
<protein>
    <recommendedName>
        <fullName evidence="1">Pirin C-terminal domain-containing protein</fullName>
    </recommendedName>
</protein>
<dbReference type="PANTHER" id="PTHR13903">
    <property type="entry name" value="PIRIN-RELATED"/>
    <property type="match status" value="1"/>
</dbReference>
<evidence type="ECO:0000259" key="1">
    <source>
        <dbReference type="Pfam" id="PF05726"/>
    </source>
</evidence>
<dbReference type="AlphaFoldDB" id="A0A1X1T8H7"/>
<dbReference type="PANTHER" id="PTHR13903:SF8">
    <property type="entry name" value="PIRIN"/>
    <property type="match status" value="1"/>
</dbReference>
<dbReference type="InterPro" id="IPR008778">
    <property type="entry name" value="Pirin_C_dom"/>
</dbReference>
<dbReference type="InterPro" id="IPR012093">
    <property type="entry name" value="Pirin"/>
</dbReference>
<dbReference type="InterPro" id="IPR014710">
    <property type="entry name" value="RmlC-like_jellyroll"/>
</dbReference>
<dbReference type="Proteomes" id="UP000193564">
    <property type="component" value="Unassembled WGS sequence"/>
</dbReference>
<dbReference type="RefSeq" id="WP_372507528.1">
    <property type="nucleotide sequence ID" value="NZ_AP022605.1"/>
</dbReference>
<dbReference type="Gene3D" id="2.60.120.10">
    <property type="entry name" value="Jelly Rolls"/>
    <property type="match status" value="1"/>
</dbReference>
<keyword evidence="3" id="KW-1185">Reference proteome</keyword>
<evidence type="ECO:0000313" key="2">
    <source>
        <dbReference type="EMBL" id="ORV40862.1"/>
    </source>
</evidence>
<dbReference type="InterPro" id="IPR011051">
    <property type="entry name" value="RmlC_Cupin_sf"/>
</dbReference>
<organism evidence="2 3">
    <name type="scientific">Mycolicibacterium doricum</name>
    <dbReference type="NCBI Taxonomy" id="126673"/>
    <lineage>
        <taxon>Bacteria</taxon>
        <taxon>Bacillati</taxon>
        <taxon>Actinomycetota</taxon>
        <taxon>Actinomycetes</taxon>
        <taxon>Mycobacteriales</taxon>
        <taxon>Mycobacteriaceae</taxon>
        <taxon>Mycolicibacterium</taxon>
    </lineage>
</organism>
<reference evidence="2 3" key="1">
    <citation type="submission" date="2016-01" db="EMBL/GenBank/DDBJ databases">
        <title>The new phylogeny of the genus Mycobacterium.</title>
        <authorList>
            <person name="Tarcisio F."/>
            <person name="Conor M."/>
            <person name="Antonella G."/>
            <person name="Elisabetta G."/>
            <person name="Giulia F.S."/>
            <person name="Sara T."/>
            <person name="Anna F."/>
            <person name="Clotilde B."/>
            <person name="Roberto B."/>
            <person name="Veronica D.S."/>
            <person name="Fabio R."/>
            <person name="Monica P."/>
            <person name="Olivier J."/>
            <person name="Enrico T."/>
            <person name="Nicola S."/>
        </authorList>
    </citation>
    <scope>NUCLEOTIDE SEQUENCE [LARGE SCALE GENOMIC DNA]</scope>
    <source>
        <strain evidence="2 3">DSM 44339</strain>
    </source>
</reference>
<evidence type="ECO:0000313" key="3">
    <source>
        <dbReference type="Proteomes" id="UP000193564"/>
    </source>
</evidence>
<proteinExistence type="predicted"/>